<feature type="transmembrane region" description="Helical" evidence="7">
    <location>
        <begin position="165"/>
        <end position="185"/>
    </location>
</feature>
<evidence type="ECO:0000256" key="7">
    <source>
        <dbReference type="SAM" id="Phobius"/>
    </source>
</evidence>
<dbReference type="GO" id="GO:0042907">
    <property type="term" value="F:xanthine transmembrane transporter activity"/>
    <property type="evidence" value="ECO:0007669"/>
    <property type="project" value="TreeGrafter"/>
</dbReference>
<dbReference type="PROSITE" id="PS01116">
    <property type="entry name" value="XANTH_URACIL_PERMASE"/>
    <property type="match status" value="1"/>
</dbReference>
<keyword evidence="6 7" id="KW-0472">Membrane</keyword>
<accession>A0A0P0L9C7</accession>
<feature type="transmembrane region" description="Helical" evidence="7">
    <location>
        <begin position="135"/>
        <end position="153"/>
    </location>
</feature>
<evidence type="ECO:0000256" key="1">
    <source>
        <dbReference type="ARBA" id="ARBA00004141"/>
    </source>
</evidence>
<dbReference type="InterPro" id="IPR006043">
    <property type="entry name" value="NCS2"/>
</dbReference>
<keyword evidence="3" id="KW-0813">Transport</keyword>
<dbReference type="PATRIC" id="fig|821.40.peg.2580"/>
<feature type="transmembrane region" description="Helical" evidence="7">
    <location>
        <begin position="77"/>
        <end position="99"/>
    </location>
</feature>
<dbReference type="AlphaFoldDB" id="A0A0P0L9C7"/>
<comment type="similarity">
    <text evidence="2">Belongs to the nucleobase:cation symporter-2 (NCS2) (TC 2.A.40) family.</text>
</comment>
<organism evidence="8 9">
    <name type="scientific">Phocaeicola vulgatus</name>
    <name type="common">Bacteroides vulgatus</name>
    <dbReference type="NCBI Taxonomy" id="821"/>
    <lineage>
        <taxon>Bacteria</taxon>
        <taxon>Pseudomonadati</taxon>
        <taxon>Bacteroidota</taxon>
        <taxon>Bacteroidia</taxon>
        <taxon>Bacteroidales</taxon>
        <taxon>Bacteroidaceae</taxon>
        <taxon>Phocaeicola</taxon>
    </lineage>
</organism>
<evidence type="ECO:0000256" key="3">
    <source>
        <dbReference type="ARBA" id="ARBA00022448"/>
    </source>
</evidence>
<evidence type="ECO:0000256" key="2">
    <source>
        <dbReference type="ARBA" id="ARBA00008821"/>
    </source>
</evidence>
<comment type="subcellular location">
    <subcellularLocation>
        <location evidence="1">Membrane</location>
        <topology evidence="1">Multi-pass membrane protein</topology>
    </subcellularLocation>
</comment>
<evidence type="ECO:0000313" key="9">
    <source>
        <dbReference type="Proteomes" id="UP000061587"/>
    </source>
</evidence>
<dbReference type="PANTHER" id="PTHR42810:SF2">
    <property type="entry name" value="PURINE PERMEASE C1399.01C-RELATED"/>
    <property type="match status" value="1"/>
</dbReference>
<protein>
    <submittedName>
        <fullName evidence="8">Xanthine permease XanP</fullName>
    </submittedName>
</protein>
<dbReference type="PANTHER" id="PTHR42810">
    <property type="entry name" value="PURINE PERMEASE C1399.01C-RELATED"/>
    <property type="match status" value="1"/>
</dbReference>
<dbReference type="InterPro" id="IPR006042">
    <property type="entry name" value="Xan_ur_permease"/>
</dbReference>
<gene>
    <name evidence="8" type="ORF">BvMPK_2157</name>
</gene>
<reference evidence="8 9" key="2">
    <citation type="journal article" date="2016" name="Genome Biol. Evol.">
        <title>Extensive mobilome-driven genome diversification in mouse gut-associated Bacteroides vulgatus mpk.</title>
        <authorList>
            <person name="Lange A."/>
            <person name="Beier S."/>
            <person name="Steimle A."/>
            <person name="Autenrieth I.B."/>
            <person name="Huson D.H."/>
            <person name="Frick J.S."/>
        </authorList>
    </citation>
    <scope>NUCLEOTIDE SEQUENCE [LARGE SCALE GENOMIC DNA]</scope>
    <source>
        <strain evidence="9">mpk</strain>
    </source>
</reference>
<dbReference type="GO" id="GO:0005886">
    <property type="term" value="C:plasma membrane"/>
    <property type="evidence" value="ECO:0007669"/>
    <property type="project" value="TreeGrafter"/>
</dbReference>
<reference evidence="9" key="1">
    <citation type="submission" date="2015-10" db="EMBL/GenBank/DDBJ databases">
        <title>Extensive mobilome-driven genome diversification in gut-associated Bacteroides vulgatus mpk.</title>
        <authorList>
            <person name="Beier S."/>
            <person name="Lange A."/>
            <person name="Huson D.H."/>
            <person name="Frick J.-S."/>
            <person name="Autenrieth I.B."/>
        </authorList>
    </citation>
    <scope>NUCLEOTIDE SEQUENCE [LARGE SCALE GENOMIC DNA]</scope>
    <source>
        <strain evidence="9">mpk</strain>
    </source>
</reference>
<proteinExistence type="inferred from homology"/>
<evidence type="ECO:0000256" key="4">
    <source>
        <dbReference type="ARBA" id="ARBA00022692"/>
    </source>
</evidence>
<evidence type="ECO:0000256" key="5">
    <source>
        <dbReference type="ARBA" id="ARBA00022989"/>
    </source>
</evidence>
<feature type="transmembrane region" description="Helical" evidence="7">
    <location>
        <begin position="105"/>
        <end position="123"/>
    </location>
</feature>
<dbReference type="EMBL" id="CP013020">
    <property type="protein sequence ID" value="ALK84757.1"/>
    <property type="molecule type" value="Genomic_DNA"/>
</dbReference>
<evidence type="ECO:0000256" key="6">
    <source>
        <dbReference type="ARBA" id="ARBA00023136"/>
    </source>
</evidence>
<dbReference type="Proteomes" id="UP000061587">
    <property type="component" value="Chromosome"/>
</dbReference>
<name>A0A0P0L9C7_PHOVU</name>
<keyword evidence="5 7" id="KW-1133">Transmembrane helix</keyword>
<sequence length="189" mass="19782">MGLVFLITAIEAYGDITANSLISGEPVEGKTFIKRASGGILADGFNSMLAGILNSFPNSVFAQNNGMIQLTGVASRYVGYYIAGFLILLGLFPSVGLIFSLMPEPVLGGATLLMFGTVASAGIRIIAAQKINRKATLVIALSFALGLSVEMVPEILCQFPESIKNIFSSGITTGGVTAIISNALIRMKE</sequence>
<keyword evidence="4 7" id="KW-0812">Transmembrane</keyword>
<dbReference type="Pfam" id="PF00860">
    <property type="entry name" value="Xan_ur_permease"/>
    <property type="match status" value="1"/>
</dbReference>
<evidence type="ECO:0000313" key="8">
    <source>
        <dbReference type="EMBL" id="ALK84757.1"/>
    </source>
</evidence>